<dbReference type="PANTHER" id="PTHR43130">
    <property type="entry name" value="ARAC-FAMILY TRANSCRIPTIONAL REGULATOR"/>
    <property type="match status" value="1"/>
</dbReference>
<dbReference type="Proteomes" id="UP000253034">
    <property type="component" value="Unassembled WGS sequence"/>
</dbReference>
<dbReference type="InterPro" id="IPR029062">
    <property type="entry name" value="Class_I_gatase-like"/>
</dbReference>
<dbReference type="InterPro" id="IPR052158">
    <property type="entry name" value="INH-QAR"/>
</dbReference>
<keyword evidence="3" id="KW-1185">Reference proteome</keyword>
<comment type="caution">
    <text evidence="2">The sequence shown here is derived from an EMBL/GenBank/DDBJ whole genome shotgun (WGS) entry which is preliminary data.</text>
</comment>
<feature type="domain" description="DJ-1/PfpI" evidence="1">
    <location>
        <begin position="1"/>
        <end position="166"/>
    </location>
</feature>
<dbReference type="EMBL" id="QPJT01000021">
    <property type="protein sequence ID" value="RCX12504.1"/>
    <property type="molecule type" value="Genomic_DNA"/>
</dbReference>
<dbReference type="RefSeq" id="WP_114298872.1">
    <property type="nucleotide sequence ID" value="NZ_QPJT01000021.1"/>
</dbReference>
<dbReference type="CDD" id="cd03139">
    <property type="entry name" value="GATase1_PfpI_2"/>
    <property type="match status" value="1"/>
</dbReference>
<dbReference type="InterPro" id="IPR002818">
    <property type="entry name" value="DJ-1/PfpI"/>
</dbReference>
<dbReference type="PANTHER" id="PTHR43130:SF3">
    <property type="entry name" value="HTH-TYPE TRANSCRIPTIONAL REGULATOR RV1931C"/>
    <property type="match status" value="1"/>
</dbReference>
<reference evidence="2 3" key="1">
    <citation type="submission" date="2018-07" db="EMBL/GenBank/DDBJ databases">
        <title>Genomic Encyclopedia of Type Strains, Phase IV (KMG-IV): sequencing the most valuable type-strain genomes for metagenomic binning, comparative biology and taxonomic classification.</title>
        <authorList>
            <person name="Goeker M."/>
        </authorList>
    </citation>
    <scope>NUCLEOTIDE SEQUENCE [LARGE SCALE GENOMIC DNA]</scope>
    <source>
        <strain evidence="2 3">DSM 27016</strain>
    </source>
</reference>
<organism evidence="2 3">
    <name type="scientific">Anaerobacterium chartisolvens</name>
    <dbReference type="NCBI Taxonomy" id="1297424"/>
    <lineage>
        <taxon>Bacteria</taxon>
        <taxon>Bacillati</taxon>
        <taxon>Bacillota</taxon>
        <taxon>Clostridia</taxon>
        <taxon>Eubacteriales</taxon>
        <taxon>Oscillospiraceae</taxon>
        <taxon>Anaerobacterium</taxon>
    </lineage>
</organism>
<gene>
    <name evidence="2" type="ORF">DFR58_1218</name>
</gene>
<dbReference type="OrthoDB" id="6382410at2"/>
<dbReference type="Gene3D" id="3.40.50.880">
    <property type="match status" value="1"/>
</dbReference>
<proteinExistence type="predicted"/>
<protein>
    <submittedName>
        <fullName evidence="2">Cyclohexyl-isocyanide hydratase</fullName>
    </submittedName>
</protein>
<dbReference type="Pfam" id="PF01965">
    <property type="entry name" value="DJ-1_PfpI"/>
    <property type="match status" value="1"/>
</dbReference>
<dbReference type="SUPFAM" id="SSF52317">
    <property type="entry name" value="Class I glutamine amidotransferase-like"/>
    <property type="match status" value="1"/>
</dbReference>
<accession>A0A369AYH7</accession>
<evidence type="ECO:0000313" key="2">
    <source>
        <dbReference type="EMBL" id="RCX12504.1"/>
    </source>
</evidence>
<name>A0A369AYH7_9FIRM</name>
<evidence type="ECO:0000313" key="3">
    <source>
        <dbReference type="Proteomes" id="UP000253034"/>
    </source>
</evidence>
<dbReference type="AlphaFoldDB" id="A0A369AYH7"/>
<sequence>MKATFIIYNGMTALDFVGIYDPITRLNTMGFLPDFVWEISAYTEEVCDNTGLYFRPSKVRENLAHYDMLVVPGGFGSRELIDDADFINWLKTAKNCSLKVSVCTGALLLGAAGFLKGKNATTHPNAYGKLKKYCKTVSRSRIVEDNGIITGGGVTAAIELGLYLCEKLADYDTRIKIQKQMDYQLNPSD</sequence>
<evidence type="ECO:0000259" key="1">
    <source>
        <dbReference type="Pfam" id="PF01965"/>
    </source>
</evidence>